<proteinExistence type="predicted"/>
<gene>
    <name evidence="1" type="ORF">FRZ02_23265</name>
</gene>
<sequence length="392" mass="43798">MLYLNQTLDELEELRLAHTLSYIKYGEVQDFPAKEGSRRAGGVPAERPQVRVRPIWFQLPRIPTGPGRICWLKGRGDRHYAPTLASDILIPDNFLFSAPPDSMSVPESFAAVANLSWTNLMAEVYGRRGGGDGVLHTYIRELSQIPLVDPTLFTRTQAEDLVALFSSVASRPALSTDEELRQPDRQALDSWAMKYMFGDNAEAAGRTVERALRDLVMERTRRTVSGREQQQKAVRRTGFDPAPLAARVLMDCGVHPKLDDFLPEYLGPLMEVQVPAHTDAPAKLGDSLIDQSHVLVGGEALITHLDEGHAAAVVAVLTASPKFTGVMQVPLDESAAREIVNQWSRRWRQWKQETEQAIKEVLPKATQAQRRVMVARELEERVGLLPRTLLVE</sequence>
<evidence type="ECO:0000313" key="1">
    <source>
        <dbReference type="EMBL" id="TWV20075.1"/>
    </source>
</evidence>
<dbReference type="RefSeq" id="WP_143067283.1">
    <property type="nucleotide sequence ID" value="NZ_VOGX01000052.1"/>
</dbReference>
<accession>A0ABY3GU50</accession>
<reference evidence="2" key="1">
    <citation type="journal article" date="2019" name="Microbiol. Resour. Announc.">
        <title>Draft Genomic Sequences of Streptomyces misionensis and Streptomyces albidoflavus, bacteria applied for phytopathogen biocontrol.</title>
        <authorList>
            <person name="Pylro V."/>
            <person name="Dias A."/>
            <person name="Andreote F."/>
            <person name="Varani A."/>
            <person name="Andreote C."/>
            <person name="Bernardo E."/>
            <person name="Martins T."/>
        </authorList>
    </citation>
    <scope>NUCLEOTIDE SEQUENCE [LARGE SCALE GENOMIC DNA]</scope>
    <source>
        <strain evidence="2">77</strain>
    </source>
</reference>
<protein>
    <submittedName>
        <fullName evidence="1">Uncharacterized protein</fullName>
    </submittedName>
</protein>
<keyword evidence="2" id="KW-1185">Reference proteome</keyword>
<dbReference type="EMBL" id="VOGX01000052">
    <property type="protein sequence ID" value="TWV20075.1"/>
    <property type="molecule type" value="Genomic_DNA"/>
</dbReference>
<evidence type="ECO:0000313" key="2">
    <source>
        <dbReference type="Proteomes" id="UP000318052"/>
    </source>
</evidence>
<comment type="caution">
    <text evidence="1">The sequence shown here is derived from an EMBL/GenBank/DDBJ whole genome shotgun (WGS) entry which is preliminary data.</text>
</comment>
<dbReference type="Proteomes" id="UP000318052">
    <property type="component" value="Unassembled WGS sequence"/>
</dbReference>
<name>A0ABY3GU50_9ACTN</name>
<organism evidence="1 2">
    <name type="scientific">Streptomyces albidoflavus</name>
    <dbReference type="NCBI Taxonomy" id="1886"/>
    <lineage>
        <taxon>Bacteria</taxon>
        <taxon>Bacillati</taxon>
        <taxon>Actinomycetota</taxon>
        <taxon>Actinomycetes</taxon>
        <taxon>Kitasatosporales</taxon>
        <taxon>Streptomycetaceae</taxon>
        <taxon>Streptomyces</taxon>
        <taxon>Streptomyces albidoflavus group</taxon>
    </lineage>
</organism>